<dbReference type="EMBL" id="MT723935">
    <property type="protein sequence ID" value="QNJ57854.1"/>
    <property type="molecule type" value="Genomic_DNA"/>
</dbReference>
<gene>
    <name evidence="2" type="primary">43</name>
    <name evidence="2" type="ORF">SEA_AZULA_43</name>
</gene>
<keyword evidence="3" id="KW-1185">Reference proteome</keyword>
<evidence type="ECO:0000313" key="3">
    <source>
        <dbReference type="Proteomes" id="UP000515801"/>
    </source>
</evidence>
<dbReference type="GeneID" id="65128257"/>
<evidence type="ECO:0000256" key="1">
    <source>
        <dbReference type="SAM" id="MobiDB-lite"/>
    </source>
</evidence>
<protein>
    <submittedName>
        <fullName evidence="2">Uncharacterized protein</fullName>
    </submittedName>
</protein>
<sequence length="176" mass="19957">MTQDDSRSRGDEGNCVWHESDPYVDERHRLDNERNPADPDDATPWEVTALEFIDEVMSAATSDRGFDPDSYSAPMGKRQGVRQNNMPWMGEIKTQGVHRASEGGRREYRVYFAEPDLGRALLAALLAHKTRKQTTQKIRNTLVPVSSSRQSAQIRSAVGIVRRWCNAKGVGWRTLR</sequence>
<proteinExistence type="predicted"/>
<dbReference type="RefSeq" id="YP_010109969.1">
    <property type="nucleotide sequence ID" value="NC_055865.1"/>
</dbReference>
<feature type="compositionally biased region" description="Basic and acidic residues" evidence="1">
    <location>
        <begin position="1"/>
        <end position="37"/>
    </location>
</feature>
<feature type="region of interest" description="Disordered" evidence="1">
    <location>
        <begin position="63"/>
        <end position="82"/>
    </location>
</feature>
<dbReference type="Proteomes" id="UP000515801">
    <property type="component" value="Segment"/>
</dbReference>
<feature type="region of interest" description="Disordered" evidence="1">
    <location>
        <begin position="1"/>
        <end position="43"/>
    </location>
</feature>
<organism evidence="2 3">
    <name type="scientific">Gordonia phage Azula</name>
    <dbReference type="NCBI Taxonomy" id="2762397"/>
    <lineage>
        <taxon>Viruses</taxon>
        <taxon>Duplodnaviria</taxon>
        <taxon>Heunggongvirae</taxon>
        <taxon>Uroviricota</taxon>
        <taxon>Caudoviricetes</taxon>
        <taxon>Jujuvirus</taxon>
        <taxon>Jujuvirus azula</taxon>
    </lineage>
</organism>
<evidence type="ECO:0000313" key="2">
    <source>
        <dbReference type="EMBL" id="QNJ57854.1"/>
    </source>
</evidence>
<name>A0A7G8LKT2_9CAUD</name>
<reference evidence="2 3" key="1">
    <citation type="submission" date="2020-07" db="EMBL/GenBank/DDBJ databases">
        <authorList>
            <person name="McAllister N."/>
            <person name="Shin J."/>
            <person name="DeCesaris R."/>
            <person name="Khan R."/>
            <person name="Maida M.R."/>
            <person name="Meek G.M."/>
            <person name="Nagarkar R."/>
            <person name="Neopaney A."/>
            <person name="Oviedo V."/>
            <person name="Yang K.S."/>
            <person name="Butela K.A."/>
            <person name="Garlena R.A."/>
            <person name="Russell D.A."/>
            <person name="Pope W.H."/>
            <person name="Jacobs-Sera D."/>
            <person name="Hatfull G.F."/>
        </authorList>
    </citation>
    <scope>NUCLEOTIDE SEQUENCE [LARGE SCALE GENOMIC DNA]</scope>
</reference>
<dbReference type="KEGG" id="vg:65128257"/>
<accession>A0A7G8LKT2</accession>